<feature type="domain" description="Multidrug resistance protein MdtA-like barrel-sandwich hybrid" evidence="5">
    <location>
        <begin position="133"/>
        <end position="279"/>
    </location>
</feature>
<feature type="region of interest" description="Disordered" evidence="3">
    <location>
        <begin position="281"/>
        <end position="332"/>
    </location>
</feature>
<dbReference type="PANTHER" id="PTHR30469:SF37">
    <property type="entry name" value="RAGD PROTEIN"/>
    <property type="match status" value="1"/>
</dbReference>
<feature type="region of interest" description="Disordered" evidence="3">
    <location>
        <begin position="1"/>
        <end position="57"/>
    </location>
</feature>
<dbReference type="AlphaFoldDB" id="A0A1H6BK10"/>
<dbReference type="Gene3D" id="1.10.287.470">
    <property type="entry name" value="Helix hairpin bin"/>
    <property type="match status" value="1"/>
</dbReference>
<keyword evidence="4" id="KW-0472">Membrane</keyword>
<evidence type="ECO:0000313" key="9">
    <source>
        <dbReference type="Proteomes" id="UP000236728"/>
    </source>
</evidence>
<protein>
    <submittedName>
        <fullName evidence="8">RND family efflux transporter, MFP subunit</fullName>
    </submittedName>
</protein>
<evidence type="ECO:0000259" key="5">
    <source>
        <dbReference type="Pfam" id="PF25917"/>
    </source>
</evidence>
<feature type="transmembrane region" description="Helical" evidence="4">
    <location>
        <begin position="63"/>
        <end position="84"/>
    </location>
</feature>
<evidence type="ECO:0000259" key="6">
    <source>
        <dbReference type="Pfam" id="PF25954"/>
    </source>
</evidence>
<comment type="similarity">
    <text evidence="1">Belongs to the membrane fusion protein (MFP) (TC 8.A.1) family.</text>
</comment>
<sequence>MPDDLKPNDHRDNRDERTVGESFADPNAQDDIRLGKSFEATNASRKPKHAREEHPQEPGSRRILWIGIAVAVVIFIGALLLGGLPRLARDRELQKDASAEKHDKPVVVAERVDAARTGAALVLPGTTIPLTEAYVYARSNGYLKTRYVDIGDHVKKGQLLAVIEAPDLDAQVDQARQQLRQAEQQLDNQKSQLDLQKVTLDRYRVLVTKGVFSRQVGDQQETNYATQVANVAAAQRNVQAFKANLDRNISLQAYEQVRAPFTGIITQRNVDVGALISASGGSSGAASGPAPTGQFSTTGGSEQAGQSNNSGASGSIGTAATPAQSPGQGGPLFGMADQSRLRILISVPEGYATAIHPGAVGKLAVQEYPNASFTGVITRTSNSIDPNTRTLLTEVQVDNKDGKLLPGMYSTVTFPPTAGVQGPLTILGDAIIVRQNTTTVAKIVNGRVHFTPVTLGRDFGDVVEIVSGLQQGDIIVISVTDDVTEGREVEARIQSATNQSEGGNNSTSPKASNAPKAQSNGSGEKQSGGQR</sequence>
<dbReference type="EMBL" id="FNVA01000007">
    <property type="protein sequence ID" value="SEG61004.1"/>
    <property type="molecule type" value="Genomic_DNA"/>
</dbReference>
<dbReference type="GO" id="GO:1990281">
    <property type="term" value="C:efflux pump complex"/>
    <property type="evidence" value="ECO:0007669"/>
    <property type="project" value="TreeGrafter"/>
</dbReference>
<feature type="compositionally biased region" description="Polar residues" evidence="3">
    <location>
        <begin position="494"/>
        <end position="531"/>
    </location>
</feature>
<feature type="domain" description="YknX-like C-terminal permuted SH3-like" evidence="7">
    <location>
        <begin position="429"/>
        <end position="490"/>
    </location>
</feature>
<dbReference type="Gene3D" id="2.40.30.170">
    <property type="match status" value="1"/>
</dbReference>
<keyword evidence="4" id="KW-1133">Transmembrane helix</keyword>
<dbReference type="Pfam" id="PF25989">
    <property type="entry name" value="YknX_C"/>
    <property type="match status" value="1"/>
</dbReference>
<dbReference type="Pfam" id="PF25954">
    <property type="entry name" value="Beta-barrel_RND_2"/>
    <property type="match status" value="1"/>
</dbReference>
<dbReference type="PANTHER" id="PTHR30469">
    <property type="entry name" value="MULTIDRUG RESISTANCE PROTEIN MDTA"/>
    <property type="match status" value="1"/>
</dbReference>
<dbReference type="InterPro" id="IPR058625">
    <property type="entry name" value="MdtA-like_BSH"/>
</dbReference>
<feature type="region of interest" description="Disordered" evidence="3">
    <location>
        <begin position="490"/>
        <end position="531"/>
    </location>
</feature>
<dbReference type="Pfam" id="PF25917">
    <property type="entry name" value="BSH_RND"/>
    <property type="match status" value="1"/>
</dbReference>
<evidence type="ECO:0000256" key="1">
    <source>
        <dbReference type="ARBA" id="ARBA00009477"/>
    </source>
</evidence>
<dbReference type="OrthoDB" id="9810430at2"/>
<accession>A0A1H6BK10</accession>
<evidence type="ECO:0000256" key="4">
    <source>
        <dbReference type="SAM" id="Phobius"/>
    </source>
</evidence>
<dbReference type="Gene3D" id="2.40.420.20">
    <property type="match status" value="1"/>
</dbReference>
<gene>
    <name evidence="8" type="ORF">SAMN05421819_3771</name>
</gene>
<dbReference type="InterPro" id="IPR058637">
    <property type="entry name" value="YknX-like_C"/>
</dbReference>
<name>A0A1H6BK10_9BACT</name>
<dbReference type="FunFam" id="2.40.30.170:FF:000010">
    <property type="entry name" value="Efflux RND transporter periplasmic adaptor subunit"/>
    <property type="match status" value="1"/>
</dbReference>
<feature type="compositionally biased region" description="Low complexity" evidence="3">
    <location>
        <begin position="303"/>
        <end position="321"/>
    </location>
</feature>
<feature type="domain" description="CusB-like beta-barrel" evidence="6">
    <location>
        <begin position="345"/>
        <end position="414"/>
    </location>
</feature>
<evidence type="ECO:0000256" key="2">
    <source>
        <dbReference type="SAM" id="Coils"/>
    </source>
</evidence>
<dbReference type="GO" id="GO:0015562">
    <property type="term" value="F:efflux transmembrane transporter activity"/>
    <property type="evidence" value="ECO:0007669"/>
    <property type="project" value="TreeGrafter"/>
</dbReference>
<keyword evidence="4" id="KW-0812">Transmembrane</keyword>
<reference evidence="8 9" key="1">
    <citation type="submission" date="2016-10" db="EMBL/GenBank/DDBJ databases">
        <authorList>
            <person name="de Groot N.N."/>
        </authorList>
    </citation>
    <scope>NUCLEOTIDE SEQUENCE [LARGE SCALE GENOMIC DNA]</scope>
    <source>
        <strain evidence="8 9">DSM 22489</strain>
    </source>
</reference>
<dbReference type="RefSeq" id="WP_103934627.1">
    <property type="nucleotide sequence ID" value="NZ_FNVA01000007.1"/>
</dbReference>
<feature type="compositionally biased region" description="Basic and acidic residues" evidence="3">
    <location>
        <begin position="1"/>
        <end position="19"/>
    </location>
</feature>
<keyword evidence="9" id="KW-1185">Reference proteome</keyword>
<dbReference type="Gene3D" id="2.40.50.100">
    <property type="match status" value="1"/>
</dbReference>
<feature type="compositionally biased region" description="Low complexity" evidence="3">
    <location>
        <begin position="281"/>
        <end position="290"/>
    </location>
</feature>
<feature type="coiled-coil region" evidence="2">
    <location>
        <begin position="165"/>
        <end position="199"/>
    </location>
</feature>
<organism evidence="8 9">
    <name type="scientific">Bryocella elongata</name>
    <dbReference type="NCBI Taxonomy" id="863522"/>
    <lineage>
        <taxon>Bacteria</taxon>
        <taxon>Pseudomonadati</taxon>
        <taxon>Acidobacteriota</taxon>
        <taxon>Terriglobia</taxon>
        <taxon>Terriglobales</taxon>
        <taxon>Acidobacteriaceae</taxon>
        <taxon>Bryocella</taxon>
    </lineage>
</organism>
<dbReference type="SUPFAM" id="SSF111369">
    <property type="entry name" value="HlyD-like secretion proteins"/>
    <property type="match status" value="2"/>
</dbReference>
<proteinExistence type="inferred from homology"/>
<dbReference type="InterPro" id="IPR058792">
    <property type="entry name" value="Beta-barrel_RND_2"/>
</dbReference>
<evidence type="ECO:0000256" key="3">
    <source>
        <dbReference type="SAM" id="MobiDB-lite"/>
    </source>
</evidence>
<evidence type="ECO:0000313" key="8">
    <source>
        <dbReference type="EMBL" id="SEG61004.1"/>
    </source>
</evidence>
<keyword evidence="2" id="KW-0175">Coiled coil</keyword>
<evidence type="ECO:0000259" key="7">
    <source>
        <dbReference type="Pfam" id="PF25989"/>
    </source>
</evidence>
<dbReference type="Proteomes" id="UP000236728">
    <property type="component" value="Unassembled WGS sequence"/>
</dbReference>